<proteinExistence type="predicted"/>
<keyword evidence="2" id="KW-1003">Cell membrane</keyword>
<dbReference type="Pfam" id="PF07983">
    <property type="entry name" value="X8"/>
    <property type="match status" value="1"/>
</dbReference>
<keyword evidence="12" id="KW-1185">Reference proteome</keyword>
<evidence type="ECO:0000256" key="3">
    <source>
        <dbReference type="ARBA" id="ARBA00022622"/>
    </source>
</evidence>
<evidence type="ECO:0000256" key="2">
    <source>
        <dbReference type="ARBA" id="ARBA00022475"/>
    </source>
</evidence>
<evidence type="ECO:0000256" key="7">
    <source>
        <dbReference type="ARBA" id="ARBA00023180"/>
    </source>
</evidence>
<evidence type="ECO:0000256" key="8">
    <source>
        <dbReference type="ARBA" id="ARBA00023288"/>
    </source>
</evidence>
<feature type="compositionally biased region" description="Pro residues" evidence="9">
    <location>
        <begin position="114"/>
        <end position="133"/>
    </location>
</feature>
<protein>
    <recommendedName>
        <fullName evidence="10">X8 domain-containing protein</fullName>
    </recommendedName>
</protein>
<feature type="region of interest" description="Disordered" evidence="9">
    <location>
        <begin position="176"/>
        <end position="198"/>
    </location>
</feature>
<evidence type="ECO:0000256" key="6">
    <source>
        <dbReference type="ARBA" id="ARBA00023157"/>
    </source>
</evidence>
<evidence type="ECO:0000256" key="5">
    <source>
        <dbReference type="ARBA" id="ARBA00023136"/>
    </source>
</evidence>
<comment type="subcellular location">
    <subcellularLocation>
        <location evidence="1">Cell membrane</location>
        <topology evidence="1">Lipid-anchor</topology>
        <topology evidence="1">GPI-anchor</topology>
    </subcellularLocation>
</comment>
<feature type="compositionally biased region" description="Low complexity" evidence="9">
    <location>
        <begin position="180"/>
        <end position="191"/>
    </location>
</feature>
<evidence type="ECO:0000259" key="10">
    <source>
        <dbReference type="SMART" id="SM00768"/>
    </source>
</evidence>
<dbReference type="GO" id="GO:0098552">
    <property type="term" value="C:side of membrane"/>
    <property type="evidence" value="ECO:0007669"/>
    <property type="project" value="UniProtKB-KW"/>
</dbReference>
<keyword evidence="5" id="KW-0472">Membrane</keyword>
<dbReference type="EMBL" id="JBJUIK010000015">
    <property type="protein sequence ID" value="KAL3503767.1"/>
    <property type="molecule type" value="Genomic_DNA"/>
</dbReference>
<reference evidence="11 12" key="1">
    <citation type="submission" date="2024-11" db="EMBL/GenBank/DDBJ databases">
        <title>A near-complete genome assembly of Cinchona calisaya.</title>
        <authorList>
            <person name="Lian D.C."/>
            <person name="Zhao X.W."/>
            <person name="Wei L."/>
        </authorList>
    </citation>
    <scope>NUCLEOTIDE SEQUENCE [LARGE SCALE GENOMIC DNA]</scope>
    <source>
        <tissue evidence="11">Nenye</tissue>
    </source>
</reference>
<evidence type="ECO:0000256" key="1">
    <source>
        <dbReference type="ARBA" id="ARBA00004609"/>
    </source>
</evidence>
<dbReference type="GO" id="GO:0005886">
    <property type="term" value="C:plasma membrane"/>
    <property type="evidence" value="ECO:0007669"/>
    <property type="project" value="UniProtKB-SubCell"/>
</dbReference>
<feature type="compositionally biased region" description="Pro residues" evidence="9">
    <location>
        <begin position="85"/>
        <end position="106"/>
    </location>
</feature>
<keyword evidence="7" id="KW-0325">Glycoprotein</keyword>
<dbReference type="FunFam" id="1.20.58.1040:FF:000001">
    <property type="entry name" value="Glucan endo-1,3-beta-glucosidase 4"/>
    <property type="match status" value="1"/>
</dbReference>
<keyword evidence="3" id="KW-0336">GPI-anchor</keyword>
<sequence length="347" mass="36647">MHMPDARKAAHDIFRVSSTHSDIVPPNPPAPLPVKMNALMQMLLEMVSPSSNTQAYSVSSPFSLPPYDSLAPIPLPENTPPFCVNPPFPLQPPSPPSTTIPMPPPLIGGGGGEYPPPASYSPSFPFPNPPGPPQSSIYPTPFTPPPPATSVVPSPPEYVSSPPFVYVPSPPYYSVPSPPSSSTGTPTTPSSGGPGIFVPSPPVYQPPNVYPSPLVPPPPNTAPTSTLWCVAKPSVPGPIIQEAMSYACASGAECDQIQPSGSCFEPNSLIAHASYAFNSYWQRTKVAGGTCEFGGAAILVTLDPSKLVMMGAILFTSDFLDIYPPFSCHHHLERGYQKATGYRSKAE</sequence>
<dbReference type="SMART" id="SM00768">
    <property type="entry name" value="X8"/>
    <property type="match status" value="1"/>
</dbReference>
<dbReference type="InterPro" id="IPR012946">
    <property type="entry name" value="X8"/>
</dbReference>
<dbReference type="Proteomes" id="UP001630127">
    <property type="component" value="Unassembled WGS sequence"/>
</dbReference>
<accession>A0ABD2YBF7</accession>
<keyword evidence="4" id="KW-0732">Signal</keyword>
<evidence type="ECO:0000256" key="4">
    <source>
        <dbReference type="ARBA" id="ARBA00022729"/>
    </source>
</evidence>
<comment type="caution">
    <text evidence="11">The sequence shown here is derived from an EMBL/GenBank/DDBJ whole genome shotgun (WGS) entry which is preliminary data.</text>
</comment>
<feature type="compositionally biased region" description="Pro residues" evidence="9">
    <location>
        <begin position="141"/>
        <end position="154"/>
    </location>
</feature>
<organism evidence="11 12">
    <name type="scientific">Cinchona calisaya</name>
    <dbReference type="NCBI Taxonomy" id="153742"/>
    <lineage>
        <taxon>Eukaryota</taxon>
        <taxon>Viridiplantae</taxon>
        <taxon>Streptophyta</taxon>
        <taxon>Embryophyta</taxon>
        <taxon>Tracheophyta</taxon>
        <taxon>Spermatophyta</taxon>
        <taxon>Magnoliopsida</taxon>
        <taxon>eudicotyledons</taxon>
        <taxon>Gunneridae</taxon>
        <taxon>Pentapetalae</taxon>
        <taxon>asterids</taxon>
        <taxon>lamiids</taxon>
        <taxon>Gentianales</taxon>
        <taxon>Rubiaceae</taxon>
        <taxon>Cinchonoideae</taxon>
        <taxon>Cinchoneae</taxon>
        <taxon>Cinchona</taxon>
    </lineage>
</organism>
<dbReference type="Gene3D" id="1.20.58.1040">
    <property type="match status" value="1"/>
</dbReference>
<name>A0ABD2YBF7_9GENT</name>
<evidence type="ECO:0000313" key="11">
    <source>
        <dbReference type="EMBL" id="KAL3503767.1"/>
    </source>
</evidence>
<feature type="domain" description="X8" evidence="10">
    <location>
        <begin position="227"/>
        <end position="307"/>
    </location>
</feature>
<evidence type="ECO:0000256" key="9">
    <source>
        <dbReference type="SAM" id="MobiDB-lite"/>
    </source>
</evidence>
<dbReference type="AlphaFoldDB" id="A0ABD2YBF7"/>
<keyword evidence="8" id="KW-0449">Lipoprotein</keyword>
<feature type="region of interest" description="Disordered" evidence="9">
    <location>
        <begin position="85"/>
        <end position="154"/>
    </location>
</feature>
<gene>
    <name evidence="11" type="ORF">ACH5RR_038216</name>
</gene>
<keyword evidence="6" id="KW-1015">Disulfide bond</keyword>
<evidence type="ECO:0000313" key="12">
    <source>
        <dbReference type="Proteomes" id="UP001630127"/>
    </source>
</evidence>
<dbReference type="PANTHER" id="PTHR31044">
    <property type="entry name" value="BETA-1,3 GLUCANASE"/>
    <property type="match status" value="1"/>
</dbReference>
<dbReference type="PANTHER" id="PTHR31044:SF28">
    <property type="entry name" value="CARBOHYDRATE-BINDING X8 DOMAIN SUPERFAMILY PROTEIN"/>
    <property type="match status" value="1"/>
</dbReference>
<dbReference type="GO" id="GO:0009506">
    <property type="term" value="C:plasmodesma"/>
    <property type="evidence" value="ECO:0007669"/>
    <property type="project" value="UniProtKB-ARBA"/>
</dbReference>
<dbReference type="InterPro" id="IPR044788">
    <property type="entry name" value="X8_dom_prot"/>
</dbReference>